<evidence type="ECO:0000313" key="9">
    <source>
        <dbReference type="EMBL" id="GEC97920.1"/>
    </source>
</evidence>
<dbReference type="GO" id="GO:0016920">
    <property type="term" value="F:pyroglutamyl-peptidase activity"/>
    <property type="evidence" value="ECO:0007669"/>
    <property type="project" value="InterPro"/>
</dbReference>
<reference evidence="9 10" key="1">
    <citation type="submission" date="2019-06" db="EMBL/GenBank/DDBJ databases">
        <title>Whole genome shotgun sequence of Kocuria varians NBRC 15358.</title>
        <authorList>
            <person name="Hosoyama A."/>
            <person name="Uohara A."/>
            <person name="Ohji S."/>
            <person name="Ichikawa N."/>
        </authorList>
    </citation>
    <scope>NUCLEOTIDE SEQUENCE [LARGE SCALE GENOMIC DNA]</scope>
    <source>
        <strain evidence="9 10">NBRC 15358</strain>
    </source>
</reference>
<name>A0A4Y4D576_KOCVA</name>
<keyword evidence="6" id="KW-0788">Thiol protease</keyword>
<comment type="similarity">
    <text evidence="1">Belongs to the peptidase C15 family.</text>
</comment>
<dbReference type="RefSeq" id="WP_141268470.1">
    <property type="nucleotide sequence ID" value="NZ_BJNW01000001.1"/>
</dbReference>
<dbReference type="EMBL" id="BJNW01000001">
    <property type="protein sequence ID" value="GEC97920.1"/>
    <property type="molecule type" value="Genomic_DNA"/>
</dbReference>
<dbReference type="InterPro" id="IPR016125">
    <property type="entry name" value="Peptidase_C15-like"/>
</dbReference>
<keyword evidence="5" id="KW-0378">Hydrolase</keyword>
<gene>
    <name evidence="9" type="primary">pcp</name>
    <name evidence="9" type="ORF">KVA01_00750</name>
</gene>
<dbReference type="Gene3D" id="3.40.630.20">
    <property type="entry name" value="Peptidase C15, pyroglutamyl peptidase I-like"/>
    <property type="match status" value="1"/>
</dbReference>
<dbReference type="GO" id="GO:0006508">
    <property type="term" value="P:proteolysis"/>
    <property type="evidence" value="ECO:0007669"/>
    <property type="project" value="UniProtKB-KW"/>
</dbReference>
<accession>A0A4Y4D576</accession>
<organism evidence="9 10">
    <name type="scientific">Kocuria varians</name>
    <name type="common">Micrococcus varians</name>
    <dbReference type="NCBI Taxonomy" id="1272"/>
    <lineage>
        <taxon>Bacteria</taxon>
        <taxon>Bacillati</taxon>
        <taxon>Actinomycetota</taxon>
        <taxon>Actinomycetes</taxon>
        <taxon>Micrococcales</taxon>
        <taxon>Micrococcaceae</taxon>
        <taxon>Kocuria</taxon>
    </lineage>
</organism>
<evidence type="ECO:0000256" key="2">
    <source>
        <dbReference type="ARBA" id="ARBA00019191"/>
    </source>
</evidence>
<dbReference type="PANTHER" id="PTHR23402">
    <property type="entry name" value="PROTEASE FAMILY C15 PYROGLUTAMYL-PEPTIDASE I-RELATED"/>
    <property type="match status" value="1"/>
</dbReference>
<evidence type="ECO:0000256" key="3">
    <source>
        <dbReference type="ARBA" id="ARBA00022490"/>
    </source>
</evidence>
<dbReference type="GO" id="GO:0005829">
    <property type="term" value="C:cytosol"/>
    <property type="evidence" value="ECO:0007669"/>
    <property type="project" value="InterPro"/>
</dbReference>
<evidence type="ECO:0000313" key="10">
    <source>
        <dbReference type="Proteomes" id="UP000315730"/>
    </source>
</evidence>
<protein>
    <recommendedName>
        <fullName evidence="2">Pyrrolidone-carboxylate peptidase</fullName>
    </recommendedName>
    <alternativeName>
        <fullName evidence="7">5-oxoprolyl-peptidase</fullName>
    </alternativeName>
    <alternativeName>
        <fullName evidence="8">Pyroglutamyl-peptidase I</fullName>
    </alternativeName>
</protein>
<dbReference type="CDD" id="cd00501">
    <property type="entry name" value="Peptidase_C15"/>
    <property type="match status" value="1"/>
</dbReference>
<keyword evidence="4" id="KW-0645">Protease</keyword>
<sequence>MKILVTGFEPFGGESENASGVVVDRLCGTALLDGLEVVTAILPVTWSGAGPALLRAVEAHRPDAVVAVGEAGGRAVVTPEHWARNLGHGGTADNDGVVRAPTPLAPGPDRLESRISPTALTRAIRDAGVPAETSEDAGAFLCNAVFWSALDETALPAAFIHVPAVRSRGVAGIGAETDPDGAPAHSALGVDDLVRALAAVVHAVTLESGTQAS</sequence>
<keyword evidence="10" id="KW-1185">Reference proteome</keyword>
<dbReference type="InterPro" id="IPR036440">
    <property type="entry name" value="Peptidase_C15-like_sf"/>
</dbReference>
<evidence type="ECO:0000256" key="5">
    <source>
        <dbReference type="ARBA" id="ARBA00022801"/>
    </source>
</evidence>
<dbReference type="AlphaFoldDB" id="A0A4Y4D576"/>
<evidence type="ECO:0000256" key="1">
    <source>
        <dbReference type="ARBA" id="ARBA00006641"/>
    </source>
</evidence>
<dbReference type="STRING" id="1272.GCA_900014985_00118"/>
<dbReference type="InterPro" id="IPR000816">
    <property type="entry name" value="Peptidase_C15"/>
</dbReference>
<dbReference type="PRINTS" id="PR00706">
    <property type="entry name" value="PYROGLUPTASE"/>
</dbReference>
<evidence type="ECO:0000256" key="7">
    <source>
        <dbReference type="ARBA" id="ARBA00030836"/>
    </source>
</evidence>
<dbReference type="Proteomes" id="UP000315730">
    <property type="component" value="Unassembled WGS sequence"/>
</dbReference>
<dbReference type="SUPFAM" id="SSF53182">
    <property type="entry name" value="Pyrrolidone carboxyl peptidase (pyroglutamate aminopeptidase)"/>
    <property type="match status" value="1"/>
</dbReference>
<proteinExistence type="inferred from homology"/>
<dbReference type="OrthoDB" id="9779738at2"/>
<comment type="caution">
    <text evidence="9">The sequence shown here is derived from an EMBL/GenBank/DDBJ whole genome shotgun (WGS) entry which is preliminary data.</text>
</comment>
<keyword evidence="3" id="KW-0963">Cytoplasm</keyword>
<dbReference type="PIRSF" id="PIRSF015592">
    <property type="entry name" value="Prld-crbxl_pptds"/>
    <property type="match status" value="1"/>
</dbReference>
<evidence type="ECO:0000256" key="8">
    <source>
        <dbReference type="ARBA" id="ARBA00031559"/>
    </source>
</evidence>
<evidence type="ECO:0000256" key="6">
    <source>
        <dbReference type="ARBA" id="ARBA00022807"/>
    </source>
</evidence>
<dbReference type="Pfam" id="PF01470">
    <property type="entry name" value="Peptidase_C15"/>
    <property type="match status" value="1"/>
</dbReference>
<dbReference type="PANTHER" id="PTHR23402:SF1">
    <property type="entry name" value="PYROGLUTAMYL-PEPTIDASE I"/>
    <property type="match status" value="1"/>
</dbReference>
<evidence type="ECO:0000256" key="4">
    <source>
        <dbReference type="ARBA" id="ARBA00022670"/>
    </source>
</evidence>